<evidence type="ECO:0000256" key="10">
    <source>
        <dbReference type="ARBA" id="ARBA00023317"/>
    </source>
</evidence>
<dbReference type="Pfam" id="PF02780">
    <property type="entry name" value="Transketolase_C"/>
    <property type="match status" value="1"/>
</dbReference>
<dbReference type="InterPro" id="IPR032675">
    <property type="entry name" value="LRR_dom_sf"/>
</dbReference>
<dbReference type="SMART" id="SM00861">
    <property type="entry name" value="Transket_pyr"/>
    <property type="match status" value="1"/>
</dbReference>
<feature type="region of interest" description="Disordered" evidence="11">
    <location>
        <begin position="810"/>
        <end position="860"/>
    </location>
</feature>
<sequence length="1568" mass="163909">MRRFASRALFSASAAMAARCATTNMTVRDAIHSALDEELAREEKVFVIGEEVGQYQGAYKVTKGLVDKYGKDRIIDMPITEHGFAGMAVGAALSGLRPVCEFMTFNFAMQAIDQIVNSAGKSLYMSGGQMKCPIVFRGPNGASAGVGAQHSQCFGPWYASVPGLKVIAPYNCEDARGMIKAAIRDDNAVVVLEHELLYSESFPVTDEVADKNFVIPFGKAKIEREGKDITLIGFSRGVDLCLKAAEKLAAEGVQAEVINLRSLRPLDRHTILSSIKKTHRAVTVDESFPVCNIGAEICACVMESDTFDYLDAPIERVSCADCPTPYSKDIEMASQPQVADVMAAAKRYLRKRVSVVTVDGRNLVGVLHAADQLLNIVLTSCVERTGAPYDFDDGAAEEDNGGVVDEGVSTAVSSGGTASGALPPLEEVQLGVMMLRGADVVSIAAIDVYEEAGTNRRYHDILRREARPQARKLCSGSAPVAAQLSGSSHGTEAFLASRSGASLVCDPLAELNIPSTAVSEVVEYVCSRRGFTSLHPNFLRFEHLRCIVLAHNALETLHNLLLPSSTLGASSPASTITAADGLPLLPPPPPLYRGCRQLTHLHAAYNRISDIAGGTDIPRLFLLEHLSLAHNQLTGLGKVLDALKRLRNLRFLDLRGNPVTGEPRYRERCIAALPQVEVLDHQSVTPKEREEAAAPARWNGLTHESRSCSTATSTATAVSSARPRTSPSCTKGLRAAGDPFAKSPTAKDLERAYAAYLCQQRQAQEAAAQSTAAACRQQEEIWESFHAVWTLSQPGMPLSADGWQRTQMAAAAAASESAEGNGERPDTQNAFHSAPSFRVPVFDSAGPSAPSSPLHAGRKQIKTLSVSPATTSITAAPAPTHVSVGSGKAALNVTIDVPFDRPLFPSSAETAGTPESATSQLAGTAPLLPTATSPPAVSRLLPVEGLAPDRLTTLQRTLEASAQVVRVATARQGSLGPLKKLSVVQERVGSGRRNVAPSPPPPTVASATSIPVEFSTLRAIQETKYAIIPPPWEGASARTAVSGAKESVARSPRVVAASLGATGASEATPNCIGVVSPATTQQEALTEILVLLHDVYSLKELQALEGEYGGAELLRLLPLREWSALGSESGAGEVVSTAVAARQAMTVLSHPDNVGNAAGGGGGNVRGPASQQDRKCFAASKGTAHRGNTRAGSAGLAATRGGGADAVGGVPTVAAALDAARAALRREPQLVWQLLTGPYIVAGATAGGNPSVVVVLGKSSEDAGGSVSLIRKSSNSSAANTASPAEAIISSNAGARANAAAASAPPVSLQDPEAVQHLVRPIGPYASHVLGPLLTLLRAPVAEEGVESMCEALAAHHALHERTMAAASMLKATAAELQPRSSSAGFRNKKESLLVTEENGSAEAKSRKPARAAALTFFPDGGASASLLSVPSAVGPQTRSSAKAAQMLLQQHPRQRVDTQLTLTAVLTALLFSPAFVRSRVAYLEEKLTRATSATAAASVIATADHAGQKGGGAAATLPLLFHRVQAVKMHAARIEAALAAAGPSATTSEALRLLDPAQVLAAYTGRR</sequence>
<dbReference type="Pfam" id="PF01423">
    <property type="entry name" value="LSM"/>
    <property type="match status" value="1"/>
</dbReference>
<dbReference type="SMART" id="SM00651">
    <property type="entry name" value="Sm"/>
    <property type="match status" value="1"/>
</dbReference>
<feature type="chain" id="PRO_5021215581" description="pyruvate dehydrogenase (acetyl-transferring)" evidence="12">
    <location>
        <begin position="21"/>
        <end position="1568"/>
    </location>
</feature>
<dbReference type="VEuPathDB" id="TriTrypDB:LdBPK_251770.1"/>
<evidence type="ECO:0000259" key="13">
    <source>
        <dbReference type="PROSITE" id="PS52002"/>
    </source>
</evidence>
<dbReference type="Gene3D" id="2.30.30.100">
    <property type="match status" value="1"/>
</dbReference>
<dbReference type="SUPFAM" id="SSF52058">
    <property type="entry name" value="L domain-like"/>
    <property type="match status" value="1"/>
</dbReference>
<evidence type="ECO:0000256" key="11">
    <source>
        <dbReference type="SAM" id="MobiDB-lite"/>
    </source>
</evidence>
<dbReference type="InterPro" id="IPR047575">
    <property type="entry name" value="Sm"/>
</dbReference>
<evidence type="ECO:0000256" key="8">
    <source>
        <dbReference type="ARBA" id="ARBA00023052"/>
    </source>
</evidence>
<dbReference type="GO" id="GO:0004739">
    <property type="term" value="F:pyruvate dehydrogenase (acetyl-transferring) activity"/>
    <property type="evidence" value="ECO:0007669"/>
    <property type="project" value="UniProtKB-EC"/>
</dbReference>
<comment type="subcellular location">
    <subcellularLocation>
        <location evidence="2">Mitochondrion</location>
    </subcellularLocation>
</comment>
<dbReference type="VEuPathDB" id="TriTrypDB:LdCL_250023600"/>
<dbReference type="InterPro" id="IPR033248">
    <property type="entry name" value="Transketolase_C"/>
</dbReference>
<evidence type="ECO:0000256" key="3">
    <source>
        <dbReference type="ARBA" id="ARBA00012281"/>
    </source>
</evidence>
<dbReference type="VEuPathDB" id="TriTrypDB:LdBPK_251790.1"/>
<dbReference type="GO" id="GO:0003723">
    <property type="term" value="F:RNA binding"/>
    <property type="evidence" value="ECO:0007669"/>
    <property type="project" value="InterPro"/>
</dbReference>
<dbReference type="Gene3D" id="3.80.10.10">
    <property type="entry name" value="Ribonuclease Inhibitor"/>
    <property type="match status" value="1"/>
</dbReference>
<keyword evidence="9" id="KW-0496">Mitochondrion</keyword>
<dbReference type="NCBIfam" id="NF006667">
    <property type="entry name" value="PRK09212.1"/>
    <property type="match status" value="1"/>
</dbReference>
<keyword evidence="12" id="KW-0732">Signal</keyword>
<dbReference type="FunFam" id="3.40.50.920:FF:000001">
    <property type="entry name" value="Pyruvate dehydrogenase E1 beta subunit"/>
    <property type="match status" value="1"/>
</dbReference>
<dbReference type="EC" id="1.2.4.1" evidence="3"/>
<evidence type="ECO:0000256" key="4">
    <source>
        <dbReference type="ARBA" id="ARBA00022723"/>
    </source>
</evidence>
<evidence type="ECO:0000256" key="9">
    <source>
        <dbReference type="ARBA" id="ARBA00023128"/>
    </source>
</evidence>
<keyword evidence="6" id="KW-0630">Potassium</keyword>
<dbReference type="PANTHER" id="PTHR11624">
    <property type="entry name" value="DEHYDROGENASE RELATED"/>
    <property type="match status" value="1"/>
</dbReference>
<name>A0A504XII7_LEIDO</name>
<dbReference type="Pfam" id="PF14580">
    <property type="entry name" value="LRR_9"/>
    <property type="match status" value="1"/>
</dbReference>
<dbReference type="SUPFAM" id="SSF52518">
    <property type="entry name" value="Thiamin diphosphate-binding fold (THDP-binding)"/>
    <property type="match status" value="1"/>
</dbReference>
<comment type="cofactor">
    <cofactor evidence="1">
        <name>thiamine diphosphate</name>
        <dbReference type="ChEBI" id="CHEBI:58937"/>
    </cofactor>
</comment>
<evidence type="ECO:0000256" key="2">
    <source>
        <dbReference type="ARBA" id="ARBA00004173"/>
    </source>
</evidence>
<feature type="compositionally biased region" description="Low complexity" evidence="11">
    <location>
        <begin position="810"/>
        <end position="819"/>
    </location>
</feature>
<evidence type="ECO:0000256" key="7">
    <source>
        <dbReference type="ARBA" id="ARBA00023002"/>
    </source>
</evidence>
<dbReference type="InterPro" id="IPR001163">
    <property type="entry name" value="Sm_dom_euk/arc"/>
</dbReference>
<keyword evidence="10" id="KW-0670">Pyruvate</keyword>
<dbReference type="GO" id="GO:0046872">
    <property type="term" value="F:metal ion binding"/>
    <property type="evidence" value="ECO:0007669"/>
    <property type="project" value="UniProtKB-KW"/>
</dbReference>
<dbReference type="InterPro" id="IPR005475">
    <property type="entry name" value="Transketolase-like_Pyr-bd"/>
</dbReference>
<dbReference type="Proteomes" id="UP000318821">
    <property type="component" value="Unassembled WGS sequence"/>
</dbReference>
<dbReference type="Pfam" id="PF02779">
    <property type="entry name" value="Transket_pyr"/>
    <property type="match status" value="1"/>
</dbReference>
<evidence type="ECO:0000313" key="14">
    <source>
        <dbReference type="EMBL" id="TPP48862.1"/>
    </source>
</evidence>
<comment type="caution">
    <text evidence="14">The sequence shown here is derived from an EMBL/GenBank/DDBJ whole genome shotgun (WGS) entry which is preliminary data.</text>
</comment>
<feature type="region of interest" description="Disordered" evidence="11">
    <location>
        <begin position="703"/>
        <end position="743"/>
    </location>
</feature>
<dbReference type="CDD" id="cd07036">
    <property type="entry name" value="TPP_PYR_E1-PDHc-beta_like"/>
    <property type="match status" value="1"/>
</dbReference>
<dbReference type="FunFam" id="3.40.50.970:FF:000006">
    <property type="entry name" value="Pyruvate dehydrogenase E1 component subunit beta"/>
    <property type="match status" value="1"/>
</dbReference>
<evidence type="ECO:0000256" key="6">
    <source>
        <dbReference type="ARBA" id="ARBA00022958"/>
    </source>
</evidence>
<evidence type="ECO:0000256" key="12">
    <source>
        <dbReference type="SAM" id="SignalP"/>
    </source>
</evidence>
<dbReference type="EMBL" id="RHLD01000022">
    <property type="protein sequence ID" value="TPP48862.1"/>
    <property type="molecule type" value="Genomic_DNA"/>
</dbReference>
<feature type="signal peptide" evidence="12">
    <location>
        <begin position="1"/>
        <end position="20"/>
    </location>
</feature>
<dbReference type="VEuPathDB" id="TriTrypDB:LdCL_250023400"/>
<dbReference type="InterPro" id="IPR029061">
    <property type="entry name" value="THDP-binding"/>
</dbReference>
<dbReference type="NCBIfam" id="NF008854">
    <property type="entry name" value="PRK11892.1"/>
    <property type="match status" value="1"/>
</dbReference>
<evidence type="ECO:0000313" key="15">
    <source>
        <dbReference type="Proteomes" id="UP000318821"/>
    </source>
</evidence>
<gene>
    <name evidence="14" type="ORF">CGC20_26405</name>
</gene>
<dbReference type="Gene3D" id="3.40.50.970">
    <property type="match status" value="1"/>
</dbReference>
<protein>
    <recommendedName>
        <fullName evidence="3">pyruvate dehydrogenase (acetyl-transferring)</fullName>
        <ecNumber evidence="3">1.2.4.1</ecNumber>
    </recommendedName>
</protein>
<dbReference type="SUPFAM" id="SSF52922">
    <property type="entry name" value="TK C-terminal domain-like"/>
    <property type="match status" value="1"/>
</dbReference>
<evidence type="ECO:0000256" key="1">
    <source>
        <dbReference type="ARBA" id="ARBA00001964"/>
    </source>
</evidence>
<dbReference type="Gene3D" id="3.40.50.920">
    <property type="match status" value="1"/>
</dbReference>
<dbReference type="GO" id="GO:0005739">
    <property type="term" value="C:mitochondrion"/>
    <property type="evidence" value="ECO:0007669"/>
    <property type="project" value="UniProtKB-SubCell"/>
</dbReference>
<keyword evidence="7" id="KW-0560">Oxidoreductase</keyword>
<dbReference type="VEuPathDB" id="TriTrypDB:LDHU3_25.2230"/>
<dbReference type="VEuPathDB" id="TriTrypDB:LDHU3_25.2210"/>
<accession>A0A504XII7</accession>
<keyword evidence="4" id="KW-0479">Metal-binding</keyword>
<dbReference type="SUPFAM" id="SSF50182">
    <property type="entry name" value="Sm-like ribonucleoproteins"/>
    <property type="match status" value="1"/>
</dbReference>
<organism evidence="14 15">
    <name type="scientific">Leishmania donovani</name>
    <dbReference type="NCBI Taxonomy" id="5661"/>
    <lineage>
        <taxon>Eukaryota</taxon>
        <taxon>Discoba</taxon>
        <taxon>Euglenozoa</taxon>
        <taxon>Kinetoplastea</taxon>
        <taxon>Metakinetoplastina</taxon>
        <taxon>Trypanosomatida</taxon>
        <taxon>Trypanosomatidae</taxon>
        <taxon>Leishmaniinae</taxon>
        <taxon>Leishmania</taxon>
    </lineage>
</organism>
<keyword evidence="8" id="KW-0786">Thiamine pyrophosphate</keyword>
<dbReference type="InterPro" id="IPR009014">
    <property type="entry name" value="Transketo_C/PFOR_II"/>
</dbReference>
<dbReference type="InterPro" id="IPR027110">
    <property type="entry name" value="PDHB_mito-type"/>
</dbReference>
<dbReference type="PROSITE" id="PS52002">
    <property type="entry name" value="SM"/>
    <property type="match status" value="1"/>
</dbReference>
<proteinExistence type="predicted"/>
<reference evidence="15" key="1">
    <citation type="submission" date="2019-02" db="EMBL/GenBank/DDBJ databases">
        <title>FDA dAtabase for Regulatory Grade micrObial Sequences (FDA-ARGOS): Supporting development and validation of Infectious Disease Dx tests.</title>
        <authorList>
            <person name="Duncan R."/>
            <person name="Fisher C."/>
            <person name="Tallon L."/>
            <person name="Sadzewicz L."/>
            <person name="Sengamalay N."/>
            <person name="Ott S."/>
            <person name="Godinez A."/>
            <person name="Nagaraj S."/>
            <person name="Vavikolanu K."/>
            <person name="Vyas G."/>
            <person name="Nadendla S."/>
            <person name="Aluvathingal J."/>
            <person name="Sichtig H."/>
        </authorList>
    </citation>
    <scope>NUCLEOTIDE SEQUENCE [LARGE SCALE GENOMIC DNA]</scope>
    <source>
        <strain evidence="15">FDAARGOS_360</strain>
    </source>
</reference>
<dbReference type="GO" id="GO:0006086">
    <property type="term" value="P:pyruvate decarboxylation to acetyl-CoA"/>
    <property type="evidence" value="ECO:0007669"/>
    <property type="project" value="InterPro"/>
</dbReference>
<feature type="compositionally biased region" description="Low complexity" evidence="11">
    <location>
        <begin position="707"/>
        <end position="726"/>
    </location>
</feature>
<dbReference type="InterPro" id="IPR010920">
    <property type="entry name" value="LSM_dom_sf"/>
</dbReference>
<dbReference type="PANTHER" id="PTHR11624:SF96">
    <property type="entry name" value="PYRUVATE DEHYDROGENASE E1 COMPONENT SUBUNIT BETA, MITOCHONDRIAL"/>
    <property type="match status" value="1"/>
</dbReference>
<evidence type="ECO:0000256" key="5">
    <source>
        <dbReference type="ARBA" id="ARBA00022946"/>
    </source>
</evidence>
<keyword evidence="5" id="KW-0809">Transit peptide</keyword>
<feature type="domain" description="Sm" evidence="13">
    <location>
        <begin position="340"/>
        <end position="449"/>
    </location>
</feature>